<dbReference type="Proteomes" id="UP000790377">
    <property type="component" value="Unassembled WGS sequence"/>
</dbReference>
<name>A0ACB8A5K9_9AGAM</name>
<organism evidence="1 2">
    <name type="scientific">Hygrophoropsis aurantiaca</name>
    <dbReference type="NCBI Taxonomy" id="72124"/>
    <lineage>
        <taxon>Eukaryota</taxon>
        <taxon>Fungi</taxon>
        <taxon>Dikarya</taxon>
        <taxon>Basidiomycota</taxon>
        <taxon>Agaricomycotina</taxon>
        <taxon>Agaricomycetes</taxon>
        <taxon>Agaricomycetidae</taxon>
        <taxon>Boletales</taxon>
        <taxon>Coniophorineae</taxon>
        <taxon>Hygrophoropsidaceae</taxon>
        <taxon>Hygrophoropsis</taxon>
    </lineage>
</organism>
<evidence type="ECO:0000313" key="2">
    <source>
        <dbReference type="Proteomes" id="UP000790377"/>
    </source>
</evidence>
<accession>A0ACB8A5K9</accession>
<dbReference type="EMBL" id="MU267818">
    <property type="protein sequence ID" value="KAH7908502.1"/>
    <property type="molecule type" value="Genomic_DNA"/>
</dbReference>
<feature type="non-terminal residue" evidence="1">
    <location>
        <position position="93"/>
    </location>
</feature>
<comment type="caution">
    <text evidence="1">The sequence shown here is derived from an EMBL/GenBank/DDBJ whole genome shotgun (WGS) entry which is preliminary data.</text>
</comment>
<proteinExistence type="predicted"/>
<keyword evidence="2" id="KW-1185">Reference proteome</keyword>
<sequence>IYRKVAREVAKSSISPAARRNKDIHSNLRAIFENNRRTENAQEFERHMENTVTFLRSQREYKALLERYNPLIDLTGEERIEATARRVGLNMPL</sequence>
<protein>
    <submittedName>
        <fullName evidence="1">Uncharacterized protein</fullName>
    </submittedName>
</protein>
<feature type="non-terminal residue" evidence="1">
    <location>
        <position position="1"/>
    </location>
</feature>
<evidence type="ECO:0000313" key="1">
    <source>
        <dbReference type="EMBL" id="KAH7908502.1"/>
    </source>
</evidence>
<gene>
    <name evidence="1" type="ORF">BJ138DRAFT_978873</name>
</gene>
<reference evidence="1" key="1">
    <citation type="journal article" date="2021" name="New Phytol.">
        <title>Evolutionary innovations through gain and loss of genes in the ectomycorrhizal Boletales.</title>
        <authorList>
            <person name="Wu G."/>
            <person name="Miyauchi S."/>
            <person name="Morin E."/>
            <person name="Kuo A."/>
            <person name="Drula E."/>
            <person name="Varga T."/>
            <person name="Kohler A."/>
            <person name="Feng B."/>
            <person name="Cao Y."/>
            <person name="Lipzen A."/>
            <person name="Daum C."/>
            <person name="Hundley H."/>
            <person name="Pangilinan J."/>
            <person name="Johnson J."/>
            <person name="Barry K."/>
            <person name="LaButti K."/>
            <person name="Ng V."/>
            <person name="Ahrendt S."/>
            <person name="Min B."/>
            <person name="Choi I.G."/>
            <person name="Park H."/>
            <person name="Plett J.M."/>
            <person name="Magnuson J."/>
            <person name="Spatafora J.W."/>
            <person name="Nagy L.G."/>
            <person name="Henrissat B."/>
            <person name="Grigoriev I.V."/>
            <person name="Yang Z.L."/>
            <person name="Xu J."/>
            <person name="Martin F.M."/>
        </authorList>
    </citation>
    <scope>NUCLEOTIDE SEQUENCE</scope>
    <source>
        <strain evidence="1">ATCC 28755</strain>
    </source>
</reference>